<dbReference type="PANTHER" id="PTHR43540:SF6">
    <property type="entry name" value="ISOCHORISMATASE-LIKE DOMAIN-CONTAINING PROTEIN"/>
    <property type="match status" value="1"/>
</dbReference>
<dbReference type="Proteomes" id="UP000266206">
    <property type="component" value="Unassembled WGS sequence"/>
</dbReference>
<evidence type="ECO:0000313" key="3">
    <source>
        <dbReference type="EMBL" id="RIY41324.1"/>
    </source>
</evidence>
<evidence type="ECO:0000256" key="1">
    <source>
        <dbReference type="ARBA" id="ARBA00022801"/>
    </source>
</evidence>
<gene>
    <name evidence="3" type="ORF">CJP73_07290</name>
</gene>
<dbReference type="PANTHER" id="PTHR43540">
    <property type="entry name" value="PEROXYUREIDOACRYLATE/UREIDOACRYLATE AMIDOHYDROLASE-RELATED"/>
    <property type="match status" value="1"/>
</dbReference>
<dbReference type="SUPFAM" id="SSF52499">
    <property type="entry name" value="Isochorismatase-like hydrolases"/>
    <property type="match status" value="1"/>
</dbReference>
<dbReference type="InterPro" id="IPR036380">
    <property type="entry name" value="Isochorismatase-like_sf"/>
</dbReference>
<dbReference type="AlphaFoldDB" id="A0A3A1YXW9"/>
<dbReference type="Gene3D" id="3.40.50.850">
    <property type="entry name" value="Isochorismatase-like"/>
    <property type="match status" value="1"/>
</dbReference>
<dbReference type="InterPro" id="IPR050272">
    <property type="entry name" value="Isochorismatase-like_hydrls"/>
</dbReference>
<sequence length="215" mass="22806">MTATKTVASLSELLTSGSAALLIVDMQNDFCAPGGYIDAVMGKDVAAAATICDNLTALVSAARTAGVPVIWIGSDYSPERIPVAMKRKLDQRAITAVCCEPGTWGAQWFGVKPIPNESVVIKHAYSGFSNTPLHGVLQEKNIKTLVFAGVQTQVCVESTVREAHSLGYIAAVVKDAVASHTPPLHEASLMNMQFLFGELCETTDVVAQWAPQSLS</sequence>
<evidence type="ECO:0000313" key="4">
    <source>
        <dbReference type="Proteomes" id="UP000266206"/>
    </source>
</evidence>
<keyword evidence="1" id="KW-0378">Hydrolase</keyword>
<organism evidence="3 4">
    <name type="scientific">Neopusillimonas maritima</name>
    <dbReference type="NCBI Taxonomy" id="2026239"/>
    <lineage>
        <taxon>Bacteria</taxon>
        <taxon>Pseudomonadati</taxon>
        <taxon>Pseudomonadota</taxon>
        <taxon>Betaproteobacteria</taxon>
        <taxon>Burkholderiales</taxon>
        <taxon>Alcaligenaceae</taxon>
        <taxon>Neopusillimonas</taxon>
    </lineage>
</organism>
<accession>A0A3A1YXW9</accession>
<evidence type="ECO:0000259" key="2">
    <source>
        <dbReference type="Pfam" id="PF00857"/>
    </source>
</evidence>
<dbReference type="EMBL" id="NQYH01000004">
    <property type="protein sequence ID" value="RIY41324.1"/>
    <property type="molecule type" value="Genomic_DNA"/>
</dbReference>
<dbReference type="InterPro" id="IPR000868">
    <property type="entry name" value="Isochorismatase-like_dom"/>
</dbReference>
<dbReference type="OrthoDB" id="9781985at2"/>
<dbReference type="GO" id="GO:0016787">
    <property type="term" value="F:hydrolase activity"/>
    <property type="evidence" value="ECO:0007669"/>
    <property type="project" value="UniProtKB-KW"/>
</dbReference>
<proteinExistence type="predicted"/>
<name>A0A3A1YXW9_9BURK</name>
<dbReference type="RefSeq" id="WP_119515949.1">
    <property type="nucleotide sequence ID" value="NZ_NQYH01000004.1"/>
</dbReference>
<feature type="domain" description="Isochorismatase-like" evidence="2">
    <location>
        <begin position="19"/>
        <end position="203"/>
    </location>
</feature>
<protein>
    <recommendedName>
        <fullName evidence="2">Isochorismatase-like domain-containing protein</fullName>
    </recommendedName>
</protein>
<dbReference type="Pfam" id="PF00857">
    <property type="entry name" value="Isochorismatase"/>
    <property type="match status" value="1"/>
</dbReference>
<reference evidence="3 4" key="1">
    <citation type="submission" date="2017-08" db="EMBL/GenBank/DDBJ databases">
        <title>Pusillimonas indicus sp. nov., a member of the family Alcaligenaceae isolated from surface seawater.</title>
        <authorList>
            <person name="Li J."/>
        </authorList>
    </citation>
    <scope>NUCLEOTIDE SEQUENCE [LARGE SCALE GENOMIC DNA]</scope>
    <source>
        <strain evidence="3 4">L52-1-41</strain>
    </source>
</reference>
<dbReference type="CDD" id="cd00431">
    <property type="entry name" value="cysteine_hydrolases"/>
    <property type="match status" value="1"/>
</dbReference>
<comment type="caution">
    <text evidence="3">The sequence shown here is derived from an EMBL/GenBank/DDBJ whole genome shotgun (WGS) entry which is preliminary data.</text>
</comment>